<evidence type="ECO:0000256" key="13">
    <source>
        <dbReference type="SAM" id="SignalP"/>
    </source>
</evidence>
<keyword evidence="5 11" id="KW-0812">Transmembrane</keyword>
<dbReference type="AlphaFoldDB" id="A0A841L209"/>
<evidence type="ECO:0000256" key="4">
    <source>
        <dbReference type="ARBA" id="ARBA00022496"/>
    </source>
</evidence>
<dbReference type="GO" id="GO:0009279">
    <property type="term" value="C:cell outer membrane"/>
    <property type="evidence" value="ECO:0007669"/>
    <property type="project" value="UniProtKB-SubCell"/>
</dbReference>
<evidence type="ECO:0000256" key="7">
    <source>
        <dbReference type="ARBA" id="ARBA00023065"/>
    </source>
</evidence>
<evidence type="ECO:0000256" key="1">
    <source>
        <dbReference type="ARBA" id="ARBA00004571"/>
    </source>
</evidence>
<feature type="domain" description="TonB-dependent receptor-like beta-barrel" evidence="14">
    <location>
        <begin position="280"/>
        <end position="736"/>
    </location>
</feature>
<dbReference type="InterPro" id="IPR000531">
    <property type="entry name" value="Beta-barrel_TonB"/>
</dbReference>
<name>A0A841L209_9SPHN</name>
<dbReference type="PANTHER" id="PTHR32552:SF81">
    <property type="entry name" value="TONB-DEPENDENT OUTER MEMBRANE RECEPTOR"/>
    <property type="match status" value="1"/>
</dbReference>
<dbReference type="PROSITE" id="PS52016">
    <property type="entry name" value="TONB_DEPENDENT_REC_3"/>
    <property type="match status" value="1"/>
</dbReference>
<evidence type="ECO:0000256" key="12">
    <source>
        <dbReference type="RuleBase" id="RU003357"/>
    </source>
</evidence>
<keyword evidence="9 11" id="KW-0472">Membrane</keyword>
<dbReference type="SUPFAM" id="SSF56935">
    <property type="entry name" value="Porins"/>
    <property type="match status" value="1"/>
</dbReference>
<evidence type="ECO:0000256" key="3">
    <source>
        <dbReference type="ARBA" id="ARBA00022452"/>
    </source>
</evidence>
<dbReference type="Pfam" id="PF00593">
    <property type="entry name" value="TonB_dep_Rec_b-barrel"/>
    <property type="match status" value="1"/>
</dbReference>
<keyword evidence="7" id="KW-0406">Ion transport</keyword>
<evidence type="ECO:0000256" key="10">
    <source>
        <dbReference type="ARBA" id="ARBA00023237"/>
    </source>
</evidence>
<comment type="similarity">
    <text evidence="11 12">Belongs to the TonB-dependent receptor family.</text>
</comment>
<dbReference type="RefSeq" id="WP_184195249.1">
    <property type="nucleotide sequence ID" value="NZ_JACIIV010000004.1"/>
</dbReference>
<evidence type="ECO:0000259" key="14">
    <source>
        <dbReference type="Pfam" id="PF00593"/>
    </source>
</evidence>
<evidence type="ECO:0000256" key="9">
    <source>
        <dbReference type="ARBA" id="ARBA00023136"/>
    </source>
</evidence>
<keyword evidence="6" id="KW-0408">Iron</keyword>
<keyword evidence="2 11" id="KW-0813">Transport</keyword>
<comment type="subcellular location">
    <subcellularLocation>
        <location evidence="1 11">Cell outer membrane</location>
        <topology evidence="1 11">Multi-pass membrane protein</topology>
    </subcellularLocation>
</comment>
<keyword evidence="13" id="KW-0732">Signal</keyword>
<evidence type="ECO:0000256" key="8">
    <source>
        <dbReference type="ARBA" id="ARBA00023077"/>
    </source>
</evidence>
<feature type="signal peptide" evidence="13">
    <location>
        <begin position="1"/>
        <end position="20"/>
    </location>
</feature>
<proteinExistence type="inferred from homology"/>
<evidence type="ECO:0000256" key="2">
    <source>
        <dbReference type="ARBA" id="ARBA00022448"/>
    </source>
</evidence>
<dbReference type="InterPro" id="IPR039426">
    <property type="entry name" value="TonB-dep_rcpt-like"/>
</dbReference>
<evidence type="ECO:0000259" key="15">
    <source>
        <dbReference type="Pfam" id="PF07715"/>
    </source>
</evidence>
<dbReference type="GO" id="GO:0006826">
    <property type="term" value="P:iron ion transport"/>
    <property type="evidence" value="ECO:0007669"/>
    <property type="project" value="UniProtKB-KW"/>
</dbReference>
<dbReference type="PANTHER" id="PTHR32552">
    <property type="entry name" value="FERRICHROME IRON RECEPTOR-RELATED"/>
    <property type="match status" value="1"/>
</dbReference>
<keyword evidence="10 11" id="KW-0998">Cell outer membrane</keyword>
<evidence type="ECO:0000313" key="16">
    <source>
        <dbReference type="EMBL" id="MBB6226470.1"/>
    </source>
</evidence>
<dbReference type="EMBL" id="JACIIV010000004">
    <property type="protein sequence ID" value="MBB6226470.1"/>
    <property type="molecule type" value="Genomic_DNA"/>
</dbReference>
<keyword evidence="17" id="KW-1185">Reference proteome</keyword>
<feature type="chain" id="PRO_5032620415" evidence="13">
    <location>
        <begin position="21"/>
        <end position="774"/>
    </location>
</feature>
<evidence type="ECO:0000313" key="17">
    <source>
        <dbReference type="Proteomes" id="UP000538147"/>
    </source>
</evidence>
<organism evidence="16 17">
    <name type="scientific">Polymorphobacter multimanifer</name>
    <dbReference type="NCBI Taxonomy" id="1070431"/>
    <lineage>
        <taxon>Bacteria</taxon>
        <taxon>Pseudomonadati</taxon>
        <taxon>Pseudomonadota</taxon>
        <taxon>Alphaproteobacteria</taxon>
        <taxon>Sphingomonadales</taxon>
        <taxon>Sphingosinicellaceae</taxon>
        <taxon>Polymorphobacter</taxon>
    </lineage>
</organism>
<keyword evidence="8 12" id="KW-0798">TonB box</keyword>
<sequence length="774" mass="82760">MIRTTLLATAALFISLPAFAQEVAQADEDSMEIVVTAQKRTERLQDVPVAVSVVGGAQLERLGAQSLENAQYLVPALNFRKSGTAINQSLYLRGVGTATFSIAGEPSVSTVLDGVVLSRAGEAFTDLVDIERIEVLRGPQGTLFGKNASAGVVNIVTRRPGTELGGFAEGGFFFNNGNEYRVRAGIDVPIGENVRTRLLGFYSDYEGNIFNDAPGVNRRVNGWQRYGFRAVVDADVSDTVTATIIADWRRANDDCCAEVIGTQPTGVAALALAGINFQGDETRTVRHNLVTRTEEESWGLSAQINAELGSHTVTSITAYRNYKNREIREGDWIAQPIAGVPQLHDDGPQTGHTFTQELRLTSPADYAVNYVLGAFYYHAVTDRTFTRNVIQCGAAPTPLAIVPCGSAGAEPSTFPSGSADFGSVFDNVAVFGQANWNITDSIRLIGGARYTIDNLSVDHIRRSPLTGPGIAANFDQGVFNSVAPGLINGTPAASNGVPFRTQTSDTDLSGKLGVQADLSNDTMAYATWSRGYKGPAYNIFFNLSASGTNVIDSETVNAYEVGLKNSLFDGRLIVNIAGFYAKYKNFQANNPDLIEGVVVTRFTNAGDVSTRGAEVDFAIRPVRDFNINGAVAYTDARVDQFNAPPGATVVPAGTPLGYAPKWRASLGMDYTVRTGGFADVQVALQGSTQSSQLSLFDANPVVRAQGTIGAYSLLNGTIALLGEEDKWKLSFVANNILDKSFAAAITNGGPGGALRYLIPREADRYFGLTARVNF</sequence>
<protein>
    <submittedName>
        <fullName evidence="16">Iron complex outermembrane receptor protein</fullName>
    </submittedName>
</protein>
<reference evidence="16 17" key="1">
    <citation type="submission" date="2020-08" db="EMBL/GenBank/DDBJ databases">
        <title>Genomic Encyclopedia of Type Strains, Phase IV (KMG-IV): sequencing the most valuable type-strain genomes for metagenomic binning, comparative biology and taxonomic classification.</title>
        <authorList>
            <person name="Goeker M."/>
        </authorList>
    </citation>
    <scope>NUCLEOTIDE SEQUENCE [LARGE SCALE GENOMIC DNA]</scope>
    <source>
        <strain evidence="16 17">DSM 102189</strain>
    </source>
</reference>
<dbReference type="Proteomes" id="UP000538147">
    <property type="component" value="Unassembled WGS sequence"/>
</dbReference>
<dbReference type="CDD" id="cd01347">
    <property type="entry name" value="ligand_gated_channel"/>
    <property type="match status" value="1"/>
</dbReference>
<evidence type="ECO:0000256" key="6">
    <source>
        <dbReference type="ARBA" id="ARBA00023004"/>
    </source>
</evidence>
<dbReference type="InterPro" id="IPR036942">
    <property type="entry name" value="Beta-barrel_TonB_sf"/>
</dbReference>
<dbReference type="Gene3D" id="2.40.170.20">
    <property type="entry name" value="TonB-dependent receptor, beta-barrel domain"/>
    <property type="match status" value="1"/>
</dbReference>
<feature type="domain" description="TonB-dependent receptor plug" evidence="15">
    <location>
        <begin position="44"/>
        <end position="152"/>
    </location>
</feature>
<evidence type="ECO:0000256" key="5">
    <source>
        <dbReference type="ARBA" id="ARBA00022692"/>
    </source>
</evidence>
<comment type="caution">
    <text evidence="16">The sequence shown here is derived from an EMBL/GenBank/DDBJ whole genome shotgun (WGS) entry which is preliminary data.</text>
</comment>
<keyword evidence="16" id="KW-0675">Receptor</keyword>
<gene>
    <name evidence="16" type="ORF">FHS79_000627</name>
</gene>
<keyword evidence="3 11" id="KW-1134">Transmembrane beta strand</keyword>
<evidence type="ECO:0000256" key="11">
    <source>
        <dbReference type="PROSITE-ProRule" id="PRU01360"/>
    </source>
</evidence>
<accession>A0A841L209</accession>
<keyword evidence="4" id="KW-0410">Iron transport</keyword>
<dbReference type="InterPro" id="IPR012910">
    <property type="entry name" value="Plug_dom"/>
</dbReference>
<dbReference type="Pfam" id="PF07715">
    <property type="entry name" value="Plug"/>
    <property type="match status" value="1"/>
</dbReference>